<sequence length="280" mass="29499">MIVVTGATGNIGRTLVQILADADEKVVAVSRGTDVQLPEGVSHRQADLADPDQLAAAAAGADAVFLMFTGEQLVHGPAPQRYFEALKQAGVTRVVLLSSQVAGTRPESGSHARSRAFETAAAQSGLEWTALRPSGFFSNTYGWAEPVRTMRTVFSPFADVALPGIDPADIAAVAAVALREDGHHGQTYVLTGPEAITPREQARVLGDILAGPVQFVELTREQAREKLLEVMPPAVADGTLDVIGMPLPAETVVSPAVAQITGRPATSYAQWAERAIAAFR</sequence>
<dbReference type="SUPFAM" id="SSF51735">
    <property type="entry name" value="NAD(P)-binding Rossmann-fold domains"/>
    <property type="match status" value="1"/>
</dbReference>
<gene>
    <name evidence="2" type="ORF">H0264_27575</name>
</gene>
<evidence type="ECO:0000259" key="1">
    <source>
        <dbReference type="Pfam" id="PF13460"/>
    </source>
</evidence>
<feature type="domain" description="NAD(P)-binding" evidence="1">
    <location>
        <begin position="6"/>
        <end position="180"/>
    </location>
</feature>
<dbReference type="PANTHER" id="PTHR43162">
    <property type="match status" value="1"/>
</dbReference>
<dbReference type="AlphaFoldDB" id="A0A7D6ZFE6"/>
<dbReference type="KEGG" id="nhu:H0264_27575"/>
<dbReference type="PANTHER" id="PTHR43162:SF1">
    <property type="entry name" value="PRESTALK A DIFFERENTIATION PROTEIN A"/>
    <property type="match status" value="1"/>
</dbReference>
<dbReference type="InterPro" id="IPR016040">
    <property type="entry name" value="NAD(P)-bd_dom"/>
</dbReference>
<reference evidence="2 3" key="1">
    <citation type="submission" date="2020-07" db="EMBL/GenBank/DDBJ databases">
        <authorList>
            <person name="Zhuang K."/>
            <person name="Ran Y."/>
        </authorList>
    </citation>
    <scope>NUCLEOTIDE SEQUENCE [LARGE SCALE GENOMIC DNA]</scope>
    <source>
        <strain evidence="2 3">WCH-YHL-001</strain>
    </source>
</reference>
<dbReference type="Pfam" id="PF13460">
    <property type="entry name" value="NAD_binding_10"/>
    <property type="match status" value="1"/>
</dbReference>
<dbReference type="Proteomes" id="UP000515512">
    <property type="component" value="Chromosome"/>
</dbReference>
<dbReference type="RefSeq" id="WP_181580253.1">
    <property type="nucleotide sequence ID" value="NZ_CP059399.1"/>
</dbReference>
<dbReference type="Gene3D" id="3.40.50.720">
    <property type="entry name" value="NAD(P)-binding Rossmann-like Domain"/>
    <property type="match status" value="1"/>
</dbReference>
<keyword evidence="3" id="KW-1185">Reference proteome</keyword>
<name>A0A7D6ZFE6_9NOCA</name>
<accession>A0A7D6ZFE6</accession>
<organism evidence="2 3">
    <name type="scientific">Nocardia huaxiensis</name>
    <dbReference type="NCBI Taxonomy" id="2755382"/>
    <lineage>
        <taxon>Bacteria</taxon>
        <taxon>Bacillati</taxon>
        <taxon>Actinomycetota</taxon>
        <taxon>Actinomycetes</taxon>
        <taxon>Mycobacteriales</taxon>
        <taxon>Nocardiaceae</taxon>
        <taxon>Nocardia</taxon>
    </lineage>
</organism>
<proteinExistence type="predicted"/>
<dbReference type="EMBL" id="CP059399">
    <property type="protein sequence ID" value="QLY29047.1"/>
    <property type="molecule type" value="Genomic_DNA"/>
</dbReference>
<dbReference type="Gene3D" id="3.90.25.10">
    <property type="entry name" value="UDP-galactose 4-epimerase, domain 1"/>
    <property type="match status" value="1"/>
</dbReference>
<dbReference type="InterPro" id="IPR036291">
    <property type="entry name" value="NAD(P)-bd_dom_sf"/>
</dbReference>
<protein>
    <submittedName>
        <fullName evidence="2">NAD(P)H-binding protein</fullName>
    </submittedName>
</protein>
<evidence type="ECO:0000313" key="2">
    <source>
        <dbReference type="EMBL" id="QLY29047.1"/>
    </source>
</evidence>
<evidence type="ECO:0000313" key="3">
    <source>
        <dbReference type="Proteomes" id="UP000515512"/>
    </source>
</evidence>
<dbReference type="InterPro" id="IPR051604">
    <property type="entry name" value="Ergot_Alk_Oxidoreductase"/>
</dbReference>